<dbReference type="Pfam" id="PF13343">
    <property type="entry name" value="SBP_bac_6"/>
    <property type="match status" value="1"/>
</dbReference>
<organism evidence="3 4">
    <name type="scientific">Saccharomonospora cyanea NA-134</name>
    <dbReference type="NCBI Taxonomy" id="882082"/>
    <lineage>
        <taxon>Bacteria</taxon>
        <taxon>Bacillati</taxon>
        <taxon>Actinomycetota</taxon>
        <taxon>Actinomycetes</taxon>
        <taxon>Pseudonocardiales</taxon>
        <taxon>Pseudonocardiaceae</taxon>
        <taxon>Saccharomonospora</taxon>
    </lineage>
</organism>
<evidence type="ECO:0000313" key="3">
    <source>
        <dbReference type="EMBL" id="EHR61093.1"/>
    </source>
</evidence>
<dbReference type="AlphaFoldDB" id="H5XNN2"/>
<gene>
    <name evidence="3" type="ORF">SaccyDRAFT_2208</name>
</gene>
<dbReference type="RefSeq" id="WP_005456112.1">
    <property type="nucleotide sequence ID" value="NZ_CM001440.1"/>
</dbReference>
<proteinExistence type="predicted"/>
<keyword evidence="4" id="KW-1185">Reference proteome</keyword>
<feature type="signal peptide" evidence="2">
    <location>
        <begin position="1"/>
        <end position="26"/>
    </location>
</feature>
<protein>
    <submittedName>
        <fullName evidence="3">ABC-type Fe3+ transport system, periplasmic component</fullName>
    </submittedName>
</protein>
<accession>H5XNN2</accession>
<dbReference type="HOGENOM" id="CLU_026974_0_2_11"/>
<evidence type="ECO:0000256" key="1">
    <source>
        <dbReference type="ARBA" id="ARBA00022729"/>
    </source>
</evidence>
<dbReference type="PROSITE" id="PS51257">
    <property type="entry name" value="PROKAR_LIPOPROTEIN"/>
    <property type="match status" value="1"/>
</dbReference>
<sequence length="340" mass="38023">MRRILTLLSGVLLLAGLTAGCGLQSAGDGGGLTIYTARDKGLAEKVVRDFEAAHPEYEGKVRLLTLGAQEAFERVSAEKGRPQADIWWGGTQQQFTLAAEQDLLAPAPQDVRETVPERYRDAEGRWLGEMVLAEVIFYNENMLSPEEAPKDWDDLVEPQFKDKIIIRDVAASGTMRSIYSAMIARADDTEAGYDWLRKLDANTKVYAANPTDLYLRIQREEAPVSVWNLQDVLLQQQKHDAPFKPVSAASGVPQLVDGVAKVKGGPNGEAADAFLKFLLQQDTQKQLAEEYYQIPTVELEQEPSWLAPLKLTEMPVDWDLVAAKEKEWISYWSENIKNEQ</sequence>
<dbReference type="eggNOG" id="COG1840">
    <property type="taxonomic scope" value="Bacteria"/>
</dbReference>
<reference evidence="3 4" key="1">
    <citation type="submission" date="2011-11" db="EMBL/GenBank/DDBJ databases">
        <title>The Noncontiguous Finished sequence of Saccharomonospora cyanea NA-134.</title>
        <authorList>
            <consortium name="US DOE Joint Genome Institute"/>
            <person name="Lucas S."/>
            <person name="Han J."/>
            <person name="Lapidus A."/>
            <person name="Cheng J.-F."/>
            <person name="Goodwin L."/>
            <person name="Pitluck S."/>
            <person name="Peters L."/>
            <person name="Ovchinnikova G."/>
            <person name="Lu M."/>
            <person name="Detter J.C."/>
            <person name="Han C."/>
            <person name="Tapia R."/>
            <person name="Land M."/>
            <person name="Hauser L."/>
            <person name="Kyrpides N."/>
            <person name="Ivanova N."/>
            <person name="Pagani I."/>
            <person name="Brambilla E.-M."/>
            <person name="Klenk H.-P."/>
            <person name="Woyke T."/>
        </authorList>
    </citation>
    <scope>NUCLEOTIDE SEQUENCE [LARGE SCALE GENOMIC DNA]</scope>
    <source>
        <strain evidence="3 4">NA-134</strain>
    </source>
</reference>
<dbReference type="InterPro" id="IPR026045">
    <property type="entry name" value="Ferric-bd"/>
</dbReference>
<dbReference type="OrthoDB" id="179400at2"/>
<dbReference type="PIRSF" id="PIRSF002825">
    <property type="entry name" value="CfbpA"/>
    <property type="match status" value="1"/>
</dbReference>
<dbReference type="EMBL" id="CM001440">
    <property type="protein sequence ID" value="EHR61093.1"/>
    <property type="molecule type" value="Genomic_DNA"/>
</dbReference>
<evidence type="ECO:0000313" key="4">
    <source>
        <dbReference type="Proteomes" id="UP000002791"/>
    </source>
</evidence>
<name>H5XNN2_9PSEU</name>
<feature type="chain" id="PRO_5038418413" evidence="2">
    <location>
        <begin position="27"/>
        <end position="340"/>
    </location>
</feature>
<dbReference type="Gene3D" id="3.40.190.10">
    <property type="entry name" value="Periplasmic binding protein-like II"/>
    <property type="match status" value="2"/>
</dbReference>
<evidence type="ECO:0000256" key="2">
    <source>
        <dbReference type="SAM" id="SignalP"/>
    </source>
</evidence>
<keyword evidence="1 2" id="KW-0732">Signal</keyword>
<dbReference type="PANTHER" id="PTHR30006">
    <property type="entry name" value="THIAMINE-BINDING PERIPLASMIC PROTEIN-RELATED"/>
    <property type="match status" value="1"/>
</dbReference>
<dbReference type="SUPFAM" id="SSF53850">
    <property type="entry name" value="Periplasmic binding protein-like II"/>
    <property type="match status" value="1"/>
</dbReference>
<dbReference type="STRING" id="882082.SaccyDRAFT_2208"/>
<dbReference type="Proteomes" id="UP000002791">
    <property type="component" value="Chromosome"/>
</dbReference>